<dbReference type="PROSITE" id="PS51257">
    <property type="entry name" value="PROKAR_LIPOPROTEIN"/>
    <property type="match status" value="1"/>
</dbReference>
<protein>
    <submittedName>
        <fullName evidence="1">Uncharacterized protein</fullName>
    </submittedName>
</protein>
<sequence>MRPIVVLLCASLVVSCRATTTDREDVAGSRDAALATFLQPLEVRLRGDRILPDRSARELSYLGTGYNYSPYTAGHYSPYNPVYGGQHSQYNPYSSPYVGGLGGYGAGVGGFGGVGATGVGGFIGAGGLGGGLGGYPAGGQFGYGIGQSAYPYANGLNALQSPVGYGNQLAGYYNRGLYV</sequence>
<organism evidence="1">
    <name type="scientific">Anopheles atroparvus</name>
    <name type="common">European mosquito</name>
    <dbReference type="NCBI Taxonomy" id="41427"/>
    <lineage>
        <taxon>Eukaryota</taxon>
        <taxon>Metazoa</taxon>
        <taxon>Ecdysozoa</taxon>
        <taxon>Arthropoda</taxon>
        <taxon>Hexapoda</taxon>
        <taxon>Insecta</taxon>
        <taxon>Pterygota</taxon>
        <taxon>Neoptera</taxon>
        <taxon>Endopterygota</taxon>
        <taxon>Diptera</taxon>
        <taxon>Nematocera</taxon>
        <taxon>Culicoidea</taxon>
        <taxon>Culicidae</taxon>
        <taxon>Anophelinae</taxon>
        <taxon>Anopheles</taxon>
    </lineage>
</organism>
<proteinExistence type="predicted"/>
<dbReference type="EnsemblMetazoa" id="AATE016798-RA">
    <property type="protein sequence ID" value="AATE016798-PA.1"/>
    <property type="gene ID" value="AATE016798"/>
</dbReference>
<evidence type="ECO:0000313" key="1">
    <source>
        <dbReference type="EnsemblMetazoa" id="AATE016798-PA.1"/>
    </source>
</evidence>
<dbReference type="AlphaFoldDB" id="A0A182JEX6"/>
<accession>A0A182JEX6</accession>
<dbReference type="STRING" id="41427.A0A182JEX6"/>
<name>A0A182JEX6_ANOAO</name>
<reference evidence="1" key="1">
    <citation type="submission" date="2022-08" db="UniProtKB">
        <authorList>
            <consortium name="EnsemblMetazoa"/>
        </authorList>
    </citation>
    <scope>IDENTIFICATION</scope>
    <source>
        <strain evidence="1">EBRO</strain>
    </source>
</reference>
<dbReference type="VEuPathDB" id="VectorBase:AATE016798"/>